<evidence type="ECO:0000313" key="2">
    <source>
        <dbReference type="EMBL" id="MFD0764723.1"/>
    </source>
</evidence>
<organism evidence="2 3">
    <name type="scientific">Mucilaginibacter lutimaris</name>
    <dbReference type="NCBI Taxonomy" id="931629"/>
    <lineage>
        <taxon>Bacteria</taxon>
        <taxon>Pseudomonadati</taxon>
        <taxon>Bacteroidota</taxon>
        <taxon>Sphingobacteriia</taxon>
        <taxon>Sphingobacteriales</taxon>
        <taxon>Sphingobacteriaceae</taxon>
        <taxon>Mucilaginibacter</taxon>
    </lineage>
</organism>
<accession>A0ABW2ZET7</accession>
<dbReference type="EMBL" id="JBHTIA010000003">
    <property type="protein sequence ID" value="MFD0764723.1"/>
    <property type="molecule type" value="Genomic_DNA"/>
</dbReference>
<keyword evidence="1" id="KW-0732">Signal</keyword>
<evidence type="ECO:0000256" key="1">
    <source>
        <dbReference type="SAM" id="SignalP"/>
    </source>
</evidence>
<sequence length="194" mass="20594">MKKYINIVLAALVTLTVFSCTKKADVDAIEPKLPAIQLSSLGYQQVGPFIISGSTANYLQVNFGATLTNQQTGAFKLEFYEQQPAAGTPPVTPAPVLKSTVNFTSWNGNDVTSTPAVPATETTPAKAAVVVHTISAVEQSTTYPNTLVYAGTITLKLSSLGLTVGKTYNVKAYAYNKDGSKSSVFTQNSFLVTK</sequence>
<evidence type="ECO:0008006" key="4">
    <source>
        <dbReference type="Google" id="ProtNLM"/>
    </source>
</evidence>
<keyword evidence="3" id="KW-1185">Reference proteome</keyword>
<dbReference type="Proteomes" id="UP001597073">
    <property type="component" value="Unassembled WGS sequence"/>
</dbReference>
<reference evidence="3" key="1">
    <citation type="journal article" date="2019" name="Int. J. Syst. Evol. Microbiol.">
        <title>The Global Catalogue of Microorganisms (GCM) 10K type strain sequencing project: providing services to taxonomists for standard genome sequencing and annotation.</title>
        <authorList>
            <consortium name="The Broad Institute Genomics Platform"/>
            <consortium name="The Broad Institute Genome Sequencing Center for Infectious Disease"/>
            <person name="Wu L."/>
            <person name="Ma J."/>
        </authorList>
    </citation>
    <scope>NUCLEOTIDE SEQUENCE [LARGE SCALE GENOMIC DNA]</scope>
    <source>
        <strain evidence="3">CCUG 60742</strain>
    </source>
</reference>
<dbReference type="PROSITE" id="PS51257">
    <property type="entry name" value="PROKAR_LIPOPROTEIN"/>
    <property type="match status" value="1"/>
</dbReference>
<comment type="caution">
    <text evidence="2">The sequence shown here is derived from an EMBL/GenBank/DDBJ whole genome shotgun (WGS) entry which is preliminary data.</text>
</comment>
<proteinExistence type="predicted"/>
<feature type="chain" id="PRO_5046951122" description="Fibronectin type-III domain-containing protein" evidence="1">
    <location>
        <begin position="25"/>
        <end position="194"/>
    </location>
</feature>
<name>A0ABW2ZET7_9SPHI</name>
<protein>
    <recommendedName>
        <fullName evidence="4">Fibronectin type-III domain-containing protein</fullName>
    </recommendedName>
</protein>
<dbReference type="RefSeq" id="WP_377140622.1">
    <property type="nucleotide sequence ID" value="NZ_JBHTIA010000003.1"/>
</dbReference>
<evidence type="ECO:0000313" key="3">
    <source>
        <dbReference type="Proteomes" id="UP001597073"/>
    </source>
</evidence>
<gene>
    <name evidence="2" type="ORF">ACFQZI_07640</name>
</gene>
<feature type="signal peptide" evidence="1">
    <location>
        <begin position="1"/>
        <end position="24"/>
    </location>
</feature>